<dbReference type="InterPro" id="IPR005135">
    <property type="entry name" value="Endo/exonuclease/phosphatase"/>
</dbReference>
<dbReference type="PANTHER" id="PTHR43250">
    <property type="entry name" value="EXODEOXYRIBONUCLEASE III"/>
    <property type="match status" value="1"/>
</dbReference>
<dbReference type="Pfam" id="PF03372">
    <property type="entry name" value="Exo_endo_phos"/>
    <property type="match status" value="1"/>
</dbReference>
<evidence type="ECO:0000256" key="5">
    <source>
        <dbReference type="ARBA" id="ARBA00022842"/>
    </source>
</evidence>
<evidence type="ECO:0000313" key="8">
    <source>
        <dbReference type="Proteomes" id="UP001330434"/>
    </source>
</evidence>
<evidence type="ECO:0000256" key="4">
    <source>
        <dbReference type="ARBA" id="ARBA00022801"/>
    </source>
</evidence>
<sequence>MKIMTWNVNSIRSRLEHLLQVLKDDQPDVVLLQELKALEEQVPIEEIETLGYNIAIWGQKTFNGVAIFSKYPLEDIQRGIPENDEDSQARYIEAVTNGVRVASVYVPNGEAPGTDKYAYKLKFLDLLTRHAQTLLSYDEKFVMGGDYNVAPQDLDVYDPKSWHEKILCSTPEREHLRRLLYLGFTDALRDLYPDEENLYTWWDYRGVSWPSNKGLRIDHLFLSPQAADVLKNCEVNKGPRGWEKASDHAPVWCELKL</sequence>
<organism evidence="7 8">
    <name type="scientific">Candidatus Bealeia paramacronuclearis</name>
    <dbReference type="NCBI Taxonomy" id="1921001"/>
    <lineage>
        <taxon>Bacteria</taxon>
        <taxon>Pseudomonadati</taxon>
        <taxon>Pseudomonadota</taxon>
        <taxon>Alphaproteobacteria</taxon>
        <taxon>Holosporales</taxon>
        <taxon>Holosporaceae</taxon>
        <taxon>Candidatus Bealeia</taxon>
    </lineage>
</organism>
<accession>A0ABZ2C287</accession>
<evidence type="ECO:0000256" key="3">
    <source>
        <dbReference type="ARBA" id="ARBA00022723"/>
    </source>
</evidence>
<keyword evidence="5" id="KW-0460">Magnesium</keyword>
<dbReference type="Gene3D" id="3.60.10.10">
    <property type="entry name" value="Endonuclease/exonuclease/phosphatase"/>
    <property type="match status" value="1"/>
</dbReference>
<evidence type="ECO:0000256" key="2">
    <source>
        <dbReference type="ARBA" id="ARBA00007092"/>
    </source>
</evidence>
<dbReference type="NCBIfam" id="TIGR00633">
    <property type="entry name" value="xth"/>
    <property type="match status" value="1"/>
</dbReference>
<proteinExistence type="inferred from homology"/>
<dbReference type="Proteomes" id="UP001330434">
    <property type="component" value="Chromosome"/>
</dbReference>
<dbReference type="InterPro" id="IPR036691">
    <property type="entry name" value="Endo/exonu/phosph_ase_sf"/>
</dbReference>
<dbReference type="InterPro" id="IPR020847">
    <property type="entry name" value="AP_endonuclease_F1_BS"/>
</dbReference>
<comment type="cofactor">
    <cofactor evidence="1">
        <name>Mg(2+)</name>
        <dbReference type="ChEBI" id="CHEBI:18420"/>
    </cofactor>
</comment>
<dbReference type="CDD" id="cd09086">
    <property type="entry name" value="ExoIII-like_AP-endo"/>
    <property type="match status" value="1"/>
</dbReference>
<dbReference type="NCBIfam" id="TIGR00195">
    <property type="entry name" value="exoDNase_III"/>
    <property type="match status" value="1"/>
</dbReference>
<dbReference type="SUPFAM" id="SSF56219">
    <property type="entry name" value="DNase I-like"/>
    <property type="match status" value="1"/>
</dbReference>
<keyword evidence="8" id="KW-1185">Reference proteome</keyword>
<keyword evidence="3" id="KW-0479">Metal-binding</keyword>
<reference evidence="7 8" key="1">
    <citation type="journal article" date="2024" name="Environ. Microbiol.">
        <title>Novel evolutionary insights on the interactions of the Holosporales (Alphaproteobacteria) with eukaryotic hosts from comparative genomics.</title>
        <authorList>
            <person name="Giovannini M."/>
            <person name="Petroni G."/>
            <person name="Castelli M."/>
        </authorList>
    </citation>
    <scope>NUCLEOTIDE SEQUENCE [LARGE SCALE GENOMIC DNA]</scope>
    <source>
        <strain evidence="7 8">US_Bl 15I1</strain>
    </source>
</reference>
<dbReference type="PROSITE" id="PS00726">
    <property type="entry name" value="AP_NUCLEASE_F1_1"/>
    <property type="match status" value="1"/>
</dbReference>
<protein>
    <submittedName>
        <fullName evidence="7">Exodeoxyribonuclease III</fullName>
    </submittedName>
</protein>
<comment type="similarity">
    <text evidence="2">Belongs to the DNA repair enzymes AP/ExoA family.</text>
</comment>
<evidence type="ECO:0000259" key="6">
    <source>
        <dbReference type="Pfam" id="PF03372"/>
    </source>
</evidence>
<name>A0ABZ2C287_9PROT</name>
<gene>
    <name evidence="7" type="ORF">Bealeia1_00528</name>
</gene>
<evidence type="ECO:0000256" key="1">
    <source>
        <dbReference type="ARBA" id="ARBA00001946"/>
    </source>
</evidence>
<dbReference type="PROSITE" id="PS51435">
    <property type="entry name" value="AP_NUCLEASE_F1_4"/>
    <property type="match status" value="1"/>
</dbReference>
<dbReference type="PANTHER" id="PTHR43250:SF2">
    <property type="entry name" value="EXODEOXYRIBONUCLEASE III"/>
    <property type="match status" value="1"/>
</dbReference>
<dbReference type="EMBL" id="CP133270">
    <property type="protein sequence ID" value="WVX66352.1"/>
    <property type="molecule type" value="Genomic_DNA"/>
</dbReference>
<keyword evidence="4" id="KW-0378">Hydrolase</keyword>
<dbReference type="InterPro" id="IPR037493">
    <property type="entry name" value="ExoIII-like"/>
</dbReference>
<evidence type="ECO:0000313" key="7">
    <source>
        <dbReference type="EMBL" id="WVX66352.1"/>
    </source>
</evidence>
<dbReference type="InterPro" id="IPR004808">
    <property type="entry name" value="AP_endonuc_1"/>
</dbReference>
<dbReference type="RefSeq" id="WP_331255232.1">
    <property type="nucleotide sequence ID" value="NZ_CP133270.1"/>
</dbReference>
<feature type="domain" description="Endonuclease/exonuclease/phosphatase" evidence="6">
    <location>
        <begin position="4"/>
        <end position="248"/>
    </location>
</feature>